<dbReference type="AlphaFoldDB" id="A0A0E9VFB8"/>
<name>A0A0E9VFB8_ANGAN</name>
<organism evidence="1">
    <name type="scientific">Anguilla anguilla</name>
    <name type="common">European freshwater eel</name>
    <name type="synonym">Muraena anguilla</name>
    <dbReference type="NCBI Taxonomy" id="7936"/>
    <lineage>
        <taxon>Eukaryota</taxon>
        <taxon>Metazoa</taxon>
        <taxon>Chordata</taxon>
        <taxon>Craniata</taxon>
        <taxon>Vertebrata</taxon>
        <taxon>Euteleostomi</taxon>
        <taxon>Actinopterygii</taxon>
        <taxon>Neopterygii</taxon>
        <taxon>Teleostei</taxon>
        <taxon>Anguilliformes</taxon>
        <taxon>Anguillidae</taxon>
        <taxon>Anguilla</taxon>
    </lineage>
</organism>
<proteinExistence type="predicted"/>
<sequence length="33" mass="4005">MCVCQADYERRDEITLICHQKRKGQNLLLFYCI</sequence>
<dbReference type="EMBL" id="GBXM01031773">
    <property type="protein sequence ID" value="JAH76804.1"/>
    <property type="molecule type" value="Transcribed_RNA"/>
</dbReference>
<evidence type="ECO:0000313" key="1">
    <source>
        <dbReference type="EMBL" id="JAH76804.1"/>
    </source>
</evidence>
<protein>
    <submittedName>
        <fullName evidence="1">Uncharacterized protein</fullName>
    </submittedName>
</protein>
<accession>A0A0E9VFB8</accession>
<reference evidence="1" key="1">
    <citation type="submission" date="2014-11" db="EMBL/GenBank/DDBJ databases">
        <authorList>
            <person name="Amaro Gonzalez C."/>
        </authorList>
    </citation>
    <scope>NUCLEOTIDE SEQUENCE</scope>
</reference>
<reference evidence="1" key="2">
    <citation type="journal article" date="2015" name="Fish Shellfish Immunol.">
        <title>Early steps in the European eel (Anguilla anguilla)-Vibrio vulnificus interaction in the gills: Role of the RtxA13 toxin.</title>
        <authorList>
            <person name="Callol A."/>
            <person name="Pajuelo D."/>
            <person name="Ebbesson L."/>
            <person name="Teles M."/>
            <person name="MacKenzie S."/>
            <person name="Amaro C."/>
        </authorList>
    </citation>
    <scope>NUCLEOTIDE SEQUENCE</scope>
</reference>